<name>A0A6N7PW26_9BACT</name>
<accession>A0A6N7PW26</accession>
<evidence type="ECO:0000313" key="2">
    <source>
        <dbReference type="Proteomes" id="UP000440224"/>
    </source>
</evidence>
<organism evidence="1 2">
    <name type="scientific">Polyangium spumosum</name>
    <dbReference type="NCBI Taxonomy" id="889282"/>
    <lineage>
        <taxon>Bacteria</taxon>
        <taxon>Pseudomonadati</taxon>
        <taxon>Myxococcota</taxon>
        <taxon>Polyangia</taxon>
        <taxon>Polyangiales</taxon>
        <taxon>Polyangiaceae</taxon>
        <taxon>Polyangium</taxon>
    </lineage>
</organism>
<keyword evidence="2" id="KW-1185">Reference proteome</keyword>
<dbReference type="EMBL" id="WJIE01000006">
    <property type="protein sequence ID" value="MRG94640.1"/>
    <property type="molecule type" value="Genomic_DNA"/>
</dbReference>
<dbReference type="GO" id="GO:0003677">
    <property type="term" value="F:DNA binding"/>
    <property type="evidence" value="ECO:0007669"/>
    <property type="project" value="InterPro"/>
</dbReference>
<dbReference type="Proteomes" id="UP000440224">
    <property type="component" value="Unassembled WGS sequence"/>
</dbReference>
<dbReference type="OrthoDB" id="5149569at2"/>
<reference evidence="1 2" key="1">
    <citation type="submission" date="2019-10" db="EMBL/GenBank/DDBJ databases">
        <title>A soil myxobacterium in the family Polyangiaceae.</title>
        <authorList>
            <person name="Li Y."/>
            <person name="Wang J."/>
        </authorList>
    </citation>
    <scope>NUCLEOTIDE SEQUENCE [LARGE SCALE GENOMIC DNA]</scope>
    <source>
        <strain evidence="1 2">DSM 14734</strain>
    </source>
</reference>
<proteinExistence type="predicted"/>
<sequence length="225" mass="24818">MMLLEHTNPIDAMPTGAGIGARAMKQVFVIVAAGALTMPGTGTILAEKVAGLSPMWTEEWTRGSLPTDAHAREATEEDQAALVMELRRRTGLTWEKLGDLFGVDRRSVHFWASGRAMNATNREKLGRILALVRRLPADSQATRAWLLSPDNNARLPFDLLRDGQYDEFVLSGASPIKPFERPKVSPEVLRARAPRPPEELVGALHDSVHRESSKLRAAIPLKKRS</sequence>
<protein>
    <submittedName>
        <fullName evidence="1">Uncharacterized protein</fullName>
    </submittedName>
</protein>
<dbReference type="SUPFAM" id="SSF47413">
    <property type="entry name" value="lambda repressor-like DNA-binding domains"/>
    <property type="match status" value="1"/>
</dbReference>
<dbReference type="AlphaFoldDB" id="A0A6N7PW26"/>
<gene>
    <name evidence="1" type="ORF">GF068_22360</name>
</gene>
<dbReference type="InterPro" id="IPR010982">
    <property type="entry name" value="Lambda_DNA-bd_dom_sf"/>
</dbReference>
<comment type="caution">
    <text evidence="1">The sequence shown here is derived from an EMBL/GenBank/DDBJ whole genome shotgun (WGS) entry which is preliminary data.</text>
</comment>
<dbReference type="RefSeq" id="WP_153821470.1">
    <property type="nucleotide sequence ID" value="NZ_WJIE01000006.1"/>
</dbReference>
<evidence type="ECO:0000313" key="1">
    <source>
        <dbReference type="EMBL" id="MRG94640.1"/>
    </source>
</evidence>